<evidence type="ECO:0000313" key="2">
    <source>
        <dbReference type="Proteomes" id="UP000053235"/>
    </source>
</evidence>
<gene>
    <name evidence="1" type="ORF">LAX5112_02395</name>
</gene>
<name>A0A0M7A524_9HYPH</name>
<proteinExistence type="predicted"/>
<reference evidence="2" key="1">
    <citation type="submission" date="2015-07" db="EMBL/GenBank/DDBJ databases">
        <authorList>
            <person name="Rodrigo-Torres Lidia"/>
            <person name="Arahal R.David."/>
        </authorList>
    </citation>
    <scope>NUCLEOTIDE SEQUENCE [LARGE SCALE GENOMIC DNA]</scope>
    <source>
        <strain evidence="2">CECT 5112</strain>
    </source>
</reference>
<organism evidence="1 2">
    <name type="scientific">Roseibium alexandrii</name>
    <dbReference type="NCBI Taxonomy" id="388408"/>
    <lineage>
        <taxon>Bacteria</taxon>
        <taxon>Pseudomonadati</taxon>
        <taxon>Pseudomonadota</taxon>
        <taxon>Alphaproteobacteria</taxon>
        <taxon>Hyphomicrobiales</taxon>
        <taxon>Stappiaceae</taxon>
        <taxon>Roseibium</taxon>
    </lineage>
</organism>
<dbReference type="EMBL" id="CXWD01000008">
    <property type="protein sequence ID" value="CTQ70178.1"/>
    <property type="molecule type" value="Genomic_DNA"/>
</dbReference>
<protein>
    <submittedName>
        <fullName evidence="1">Uncharacterized protein</fullName>
    </submittedName>
</protein>
<keyword evidence="2" id="KW-1185">Reference proteome</keyword>
<dbReference type="RefSeq" id="WP_055672011.1">
    <property type="nucleotide sequence ID" value="NZ_CXWD01000008.1"/>
</dbReference>
<dbReference type="Gene3D" id="2.60.120.560">
    <property type="entry name" value="Exo-inulinase, domain 1"/>
    <property type="match status" value="1"/>
</dbReference>
<sequence>MQTWAGLTRLLVFVSISLFGFAAWGLTLLEPDRQSYLETFDTTELETVLEGQIMSPGRHSPWSISVDGANLVWRNTSKKTNSQHQSIDWVRFEDNKEITRLNKASLSVTVLPRRFNSGGAGIVAGTLRQRQDWRFNIDKNGGYHVLRKSGRGFARVYKGEHPAIKPNTPNVIAFERQGEEFVFFVNEQEIIRLPTNARRSDPHWVGLTAFGIGTYRFAEMTITQ</sequence>
<dbReference type="Proteomes" id="UP000053235">
    <property type="component" value="Unassembled WGS sequence"/>
</dbReference>
<dbReference type="AlphaFoldDB" id="A0A0M7A524"/>
<evidence type="ECO:0000313" key="1">
    <source>
        <dbReference type="EMBL" id="CTQ70178.1"/>
    </source>
</evidence>
<accession>A0A0M7A524</accession>